<evidence type="ECO:0000256" key="7">
    <source>
        <dbReference type="ARBA" id="ARBA00023002"/>
    </source>
</evidence>
<organism evidence="13">
    <name type="scientific">Pontimicrobium sp. SW4</name>
    <dbReference type="NCBI Taxonomy" id="3153519"/>
    <lineage>
        <taxon>Bacteria</taxon>
        <taxon>Pseudomonadati</taxon>
        <taxon>Bacteroidota</taxon>
        <taxon>Flavobacteriia</taxon>
        <taxon>Flavobacteriales</taxon>
        <taxon>Flavobacteriaceae</taxon>
        <taxon>Pontimicrobium</taxon>
    </lineage>
</organism>
<dbReference type="InterPro" id="IPR013752">
    <property type="entry name" value="KPA_reductase"/>
</dbReference>
<evidence type="ECO:0000256" key="5">
    <source>
        <dbReference type="ARBA" id="ARBA00019465"/>
    </source>
</evidence>
<evidence type="ECO:0000256" key="2">
    <source>
        <dbReference type="ARBA" id="ARBA00004994"/>
    </source>
</evidence>
<dbReference type="FunFam" id="1.10.1040.10:FF:000017">
    <property type="entry name" value="2-dehydropantoate 2-reductase"/>
    <property type="match status" value="1"/>
</dbReference>
<evidence type="ECO:0000256" key="1">
    <source>
        <dbReference type="ARBA" id="ARBA00002919"/>
    </source>
</evidence>
<comment type="pathway">
    <text evidence="2 10">Cofactor biosynthesis; (R)-pantothenate biosynthesis; (R)-pantoate from 3-methyl-2-oxobutanoate: step 2/2.</text>
</comment>
<proteinExistence type="inferred from homology"/>
<evidence type="ECO:0000256" key="6">
    <source>
        <dbReference type="ARBA" id="ARBA00022857"/>
    </source>
</evidence>
<evidence type="ECO:0000256" key="9">
    <source>
        <dbReference type="ARBA" id="ARBA00048793"/>
    </source>
</evidence>
<dbReference type="GO" id="GO:0015940">
    <property type="term" value="P:pantothenate biosynthetic process"/>
    <property type="evidence" value="ECO:0007669"/>
    <property type="project" value="UniProtKB-KW"/>
</dbReference>
<dbReference type="Pfam" id="PF08546">
    <property type="entry name" value="ApbA_C"/>
    <property type="match status" value="1"/>
</dbReference>
<comment type="similarity">
    <text evidence="3 10">Belongs to the ketopantoate reductase family.</text>
</comment>
<dbReference type="Pfam" id="PF02558">
    <property type="entry name" value="ApbA"/>
    <property type="match status" value="1"/>
</dbReference>
<dbReference type="EC" id="1.1.1.169" evidence="4 10"/>
<gene>
    <name evidence="13" type="ORF">ABGB03_00315</name>
</gene>
<dbReference type="RefSeq" id="WP_347923836.1">
    <property type="nucleotide sequence ID" value="NZ_CP157199.1"/>
</dbReference>
<evidence type="ECO:0000256" key="8">
    <source>
        <dbReference type="ARBA" id="ARBA00032024"/>
    </source>
</evidence>
<dbReference type="SUPFAM" id="SSF51735">
    <property type="entry name" value="NAD(P)-binding Rossmann-fold domains"/>
    <property type="match status" value="1"/>
</dbReference>
<dbReference type="SUPFAM" id="SSF48179">
    <property type="entry name" value="6-phosphogluconate dehydrogenase C-terminal domain-like"/>
    <property type="match status" value="1"/>
</dbReference>
<evidence type="ECO:0000256" key="4">
    <source>
        <dbReference type="ARBA" id="ARBA00013014"/>
    </source>
</evidence>
<dbReference type="EMBL" id="CP157199">
    <property type="protein sequence ID" value="XBG61364.1"/>
    <property type="molecule type" value="Genomic_DNA"/>
</dbReference>
<keyword evidence="6 10" id="KW-0521">NADP</keyword>
<dbReference type="InterPro" id="IPR003710">
    <property type="entry name" value="ApbA"/>
</dbReference>
<sequence>MNIVVVGAGGVGGYFGGKLAQAEFNVTFIVRGKTLQAIKGNGLKVKSVNGDFVVHPKVTDDVSTIQNPDVVILGVKSWQIEAIAKGLKDVITKNTMVLPLQNGADNADRLRNILPQENVLAGLCKIVSKIEAPGVINHFAFEPEIVFGEYDSKLTSRVKKVKSAFDKAGFKSTISENIQLDIWKKFLFITTISGIGAITRVVYGEIRKDDYLRQIMYQTANEIVAIANAKGIALTNNDIEMTLKIIDNFNHGTTASMQRDFMAGRPSELENFNGYIVKQGKELHLLTPANSFIYHCLLPQERKARGLS</sequence>
<feature type="domain" description="Ketopantoate reductase C-terminal" evidence="12">
    <location>
        <begin position="177"/>
        <end position="297"/>
    </location>
</feature>
<dbReference type="InterPro" id="IPR036291">
    <property type="entry name" value="NAD(P)-bd_dom_sf"/>
</dbReference>
<comment type="function">
    <text evidence="1 10">Catalyzes the NADPH-dependent reduction of ketopantoate into pantoic acid.</text>
</comment>
<dbReference type="InterPro" id="IPR013328">
    <property type="entry name" value="6PGD_dom2"/>
</dbReference>
<accession>A0AAU7BTU9</accession>
<evidence type="ECO:0000313" key="13">
    <source>
        <dbReference type="EMBL" id="XBG61364.1"/>
    </source>
</evidence>
<dbReference type="Gene3D" id="1.10.1040.10">
    <property type="entry name" value="N-(1-d-carboxylethyl)-l-norvaline Dehydrogenase, domain 2"/>
    <property type="match status" value="1"/>
</dbReference>
<evidence type="ECO:0000256" key="3">
    <source>
        <dbReference type="ARBA" id="ARBA00007870"/>
    </source>
</evidence>
<evidence type="ECO:0000256" key="10">
    <source>
        <dbReference type="RuleBase" id="RU362068"/>
    </source>
</evidence>
<feature type="domain" description="Ketopantoate reductase N-terminal" evidence="11">
    <location>
        <begin position="3"/>
        <end position="151"/>
    </location>
</feature>
<dbReference type="NCBIfam" id="TIGR00745">
    <property type="entry name" value="apbA_panE"/>
    <property type="match status" value="1"/>
</dbReference>
<dbReference type="InterPro" id="IPR013332">
    <property type="entry name" value="KPR_N"/>
</dbReference>
<evidence type="ECO:0000259" key="12">
    <source>
        <dbReference type="Pfam" id="PF08546"/>
    </source>
</evidence>
<dbReference type="PANTHER" id="PTHR21708:SF26">
    <property type="entry name" value="2-DEHYDROPANTOATE 2-REDUCTASE"/>
    <property type="match status" value="1"/>
</dbReference>
<evidence type="ECO:0000259" key="11">
    <source>
        <dbReference type="Pfam" id="PF02558"/>
    </source>
</evidence>
<keyword evidence="10" id="KW-0566">Pantothenate biosynthesis</keyword>
<dbReference type="GO" id="GO:0005737">
    <property type="term" value="C:cytoplasm"/>
    <property type="evidence" value="ECO:0007669"/>
    <property type="project" value="TreeGrafter"/>
</dbReference>
<dbReference type="GO" id="GO:0008677">
    <property type="term" value="F:2-dehydropantoate 2-reductase activity"/>
    <property type="evidence" value="ECO:0007669"/>
    <property type="project" value="UniProtKB-EC"/>
</dbReference>
<dbReference type="PANTHER" id="PTHR21708">
    <property type="entry name" value="PROBABLE 2-DEHYDROPANTOATE 2-REDUCTASE"/>
    <property type="match status" value="1"/>
</dbReference>
<keyword evidence="7 10" id="KW-0560">Oxidoreductase</keyword>
<comment type="catalytic activity">
    <reaction evidence="9 10">
        <text>(R)-pantoate + NADP(+) = 2-dehydropantoate + NADPH + H(+)</text>
        <dbReference type="Rhea" id="RHEA:16233"/>
        <dbReference type="ChEBI" id="CHEBI:11561"/>
        <dbReference type="ChEBI" id="CHEBI:15378"/>
        <dbReference type="ChEBI" id="CHEBI:15980"/>
        <dbReference type="ChEBI" id="CHEBI:57783"/>
        <dbReference type="ChEBI" id="CHEBI:58349"/>
        <dbReference type="EC" id="1.1.1.169"/>
    </reaction>
</comment>
<name>A0AAU7BTU9_9FLAO</name>
<dbReference type="InterPro" id="IPR008927">
    <property type="entry name" value="6-PGluconate_DH-like_C_sf"/>
</dbReference>
<dbReference type="Gene3D" id="3.40.50.720">
    <property type="entry name" value="NAD(P)-binding Rossmann-like Domain"/>
    <property type="match status" value="1"/>
</dbReference>
<dbReference type="AlphaFoldDB" id="A0AAU7BTU9"/>
<dbReference type="FunFam" id="3.40.50.720:FF:000307">
    <property type="entry name" value="2-dehydropantoate 2-reductase"/>
    <property type="match status" value="1"/>
</dbReference>
<reference evidence="13" key="1">
    <citation type="submission" date="2024-05" db="EMBL/GenBank/DDBJ databases">
        <title>Pontimicrobium maritimus sp. nov., isolated form sea water.</title>
        <authorList>
            <person name="Muhammad N."/>
            <person name="Vuong T.Q."/>
            <person name="Han H.L."/>
            <person name="Kim S.-G."/>
        </authorList>
    </citation>
    <scope>NUCLEOTIDE SEQUENCE</scope>
    <source>
        <strain evidence="13">SW4</strain>
    </source>
</reference>
<protein>
    <recommendedName>
        <fullName evidence="5 10">2-dehydropantoate 2-reductase</fullName>
        <ecNumber evidence="4 10">1.1.1.169</ecNumber>
    </recommendedName>
    <alternativeName>
        <fullName evidence="8 10">Ketopantoate reductase</fullName>
    </alternativeName>
</protein>
<dbReference type="InterPro" id="IPR051402">
    <property type="entry name" value="KPR-Related"/>
</dbReference>